<dbReference type="Gene3D" id="3.40.640.10">
    <property type="entry name" value="Type I PLP-dependent aspartate aminotransferase-like (Major domain)"/>
    <property type="match status" value="1"/>
</dbReference>
<evidence type="ECO:0000256" key="1">
    <source>
        <dbReference type="ARBA" id="ARBA00001933"/>
    </source>
</evidence>
<protein>
    <recommendedName>
        <fullName evidence="4">Aminotransferase</fullName>
        <ecNumber evidence="4">2.6.1.-</ecNumber>
    </recommendedName>
</protein>
<keyword evidence="2 4" id="KW-0032">Aminotransferase</keyword>
<sequence length="394" mass="43000">MPQPSRRMEQLGPYLFSAIGAKVRELKAKGAKVISLGIGDPDVPTPDPIVLELIRAATDTHDPDRFRYGSDWPLDVFPNAVAAYYRRRFGVELDPATEVVPLIGSKEGIAHIALCYLDPEDVALVPEPGYPVYKIGALLASAKSYPLPLRSDHNWTPDFSAVPTEVLKRAKLLWLNYPNNPTTACVGLEFFTQAVAFAQEHNLLICHDAAYVDITYDGYVAPSILQVPGAKEVAVEFGSLSKPFAMTGWRIGWAVGNPQAVRLLATVKDNIDSGIFRPIQRAGAKALHLWCEEPSIIQPVVATYQRRRDTVVGALQAAGIRVTPPKGTLYVWAPIPDGFQTSHEFATFLLERAHVAVTPGGGYGPAGEGYFRISLTYPDPVIAEAMERIASALQ</sequence>
<dbReference type="Gene3D" id="3.90.1150.10">
    <property type="entry name" value="Aspartate Aminotransferase, domain 1"/>
    <property type="match status" value="1"/>
</dbReference>
<dbReference type="Pfam" id="PF00155">
    <property type="entry name" value="Aminotran_1_2"/>
    <property type="match status" value="1"/>
</dbReference>
<dbReference type="PANTHER" id="PTHR42832:SF3">
    <property type="entry name" value="L-GLUTAMINE--4-(METHYLSULFANYL)-2-OXOBUTANOATE AMINOTRANSFERASE"/>
    <property type="match status" value="1"/>
</dbReference>
<dbReference type="AlphaFoldDB" id="A0A2H5XG74"/>
<dbReference type="InterPro" id="IPR004839">
    <property type="entry name" value="Aminotransferase_I/II_large"/>
</dbReference>
<reference evidence="7" key="1">
    <citation type="submission" date="2017-09" db="EMBL/GenBank/DDBJ databases">
        <title>Metaegenomics of thermophilic ammonia-oxidizing enrichment culture.</title>
        <authorList>
            <person name="Kato S."/>
            <person name="Suzuki K."/>
        </authorList>
    </citation>
    <scope>NUCLEOTIDE SEQUENCE [LARGE SCALE GENOMIC DNA]</scope>
</reference>
<dbReference type="PANTHER" id="PTHR42832">
    <property type="entry name" value="AMINO ACID AMINOTRANSFERASE"/>
    <property type="match status" value="1"/>
</dbReference>
<comment type="cofactor">
    <cofactor evidence="1 4">
        <name>pyridoxal 5'-phosphate</name>
        <dbReference type="ChEBI" id="CHEBI:597326"/>
    </cofactor>
</comment>
<evidence type="ECO:0000313" key="6">
    <source>
        <dbReference type="EMBL" id="GBD00175.1"/>
    </source>
</evidence>
<comment type="caution">
    <text evidence="6">The sequence shown here is derived from an EMBL/GenBank/DDBJ whole genome shotgun (WGS) entry which is preliminary data.</text>
</comment>
<organism evidence="6 7">
    <name type="scientific">Candidatus Fervidibacter japonicus</name>
    <dbReference type="NCBI Taxonomy" id="2035412"/>
    <lineage>
        <taxon>Bacteria</taxon>
        <taxon>Candidatus Fervidibacterota</taxon>
        <taxon>Candidatus Fervidibacter</taxon>
    </lineage>
</organism>
<evidence type="ECO:0000259" key="5">
    <source>
        <dbReference type="Pfam" id="PF00155"/>
    </source>
</evidence>
<evidence type="ECO:0000256" key="3">
    <source>
        <dbReference type="ARBA" id="ARBA00022679"/>
    </source>
</evidence>
<dbReference type="EMBL" id="BEHT01000056">
    <property type="protein sequence ID" value="GBD00175.1"/>
    <property type="molecule type" value="Genomic_DNA"/>
</dbReference>
<accession>A0A2H5XG74</accession>
<dbReference type="GO" id="GO:0008483">
    <property type="term" value="F:transaminase activity"/>
    <property type="evidence" value="ECO:0007669"/>
    <property type="project" value="UniProtKB-KW"/>
</dbReference>
<dbReference type="EC" id="2.6.1.-" evidence="4"/>
<dbReference type="InterPro" id="IPR004838">
    <property type="entry name" value="NHTrfase_class1_PyrdxlP-BS"/>
</dbReference>
<evidence type="ECO:0000256" key="4">
    <source>
        <dbReference type="RuleBase" id="RU000481"/>
    </source>
</evidence>
<gene>
    <name evidence="6" type="primary">dapL</name>
    <name evidence="6" type="ORF">HRbin17_02712</name>
</gene>
<proteinExistence type="inferred from homology"/>
<dbReference type="InterPro" id="IPR015422">
    <property type="entry name" value="PyrdxlP-dep_Trfase_small"/>
</dbReference>
<feature type="domain" description="Aminotransferase class I/classII large" evidence="5">
    <location>
        <begin position="32"/>
        <end position="389"/>
    </location>
</feature>
<evidence type="ECO:0000313" key="7">
    <source>
        <dbReference type="Proteomes" id="UP000236173"/>
    </source>
</evidence>
<dbReference type="InterPro" id="IPR015421">
    <property type="entry name" value="PyrdxlP-dep_Trfase_major"/>
</dbReference>
<dbReference type="SUPFAM" id="SSF53383">
    <property type="entry name" value="PLP-dependent transferases"/>
    <property type="match status" value="1"/>
</dbReference>
<dbReference type="InterPro" id="IPR050881">
    <property type="entry name" value="LL-DAP_aminotransferase"/>
</dbReference>
<dbReference type="PROSITE" id="PS00105">
    <property type="entry name" value="AA_TRANSFER_CLASS_1"/>
    <property type="match status" value="1"/>
</dbReference>
<dbReference type="NCBIfam" id="NF006756">
    <property type="entry name" value="PRK09276.1"/>
    <property type="match status" value="1"/>
</dbReference>
<name>A0A2H5XG74_9BACT</name>
<dbReference type="GO" id="GO:0030170">
    <property type="term" value="F:pyridoxal phosphate binding"/>
    <property type="evidence" value="ECO:0007669"/>
    <property type="project" value="InterPro"/>
</dbReference>
<dbReference type="InterPro" id="IPR015424">
    <property type="entry name" value="PyrdxlP-dep_Trfase"/>
</dbReference>
<dbReference type="CDD" id="cd00609">
    <property type="entry name" value="AAT_like"/>
    <property type="match status" value="1"/>
</dbReference>
<keyword evidence="3 4" id="KW-0808">Transferase</keyword>
<dbReference type="Proteomes" id="UP000236173">
    <property type="component" value="Unassembled WGS sequence"/>
</dbReference>
<evidence type="ECO:0000256" key="2">
    <source>
        <dbReference type="ARBA" id="ARBA00022576"/>
    </source>
</evidence>
<comment type="similarity">
    <text evidence="4">Belongs to the class-I pyridoxal-phosphate-dependent aminotransferase family.</text>
</comment>